<organism evidence="11 12">
    <name type="scientific">Beutenbergia cavernae (strain ATCC BAA-8 / DSM 12333 / CCUG 43141 / JCM 11478 / NBRC 16432 / NCIMB 13614 / HKI 0122)</name>
    <dbReference type="NCBI Taxonomy" id="471853"/>
    <lineage>
        <taxon>Bacteria</taxon>
        <taxon>Bacillati</taxon>
        <taxon>Actinomycetota</taxon>
        <taxon>Actinomycetes</taxon>
        <taxon>Micrococcales</taxon>
        <taxon>Beutenbergiaceae</taxon>
        <taxon>Beutenbergia</taxon>
    </lineage>
</organism>
<evidence type="ECO:0000256" key="9">
    <source>
        <dbReference type="ARBA" id="ARBA00023014"/>
    </source>
</evidence>
<evidence type="ECO:0000256" key="6">
    <source>
        <dbReference type="ARBA" id="ARBA00022679"/>
    </source>
</evidence>
<feature type="binding site" evidence="10">
    <location>
        <position position="278"/>
    </location>
    <ligand>
        <name>[4Fe-4S] cluster</name>
        <dbReference type="ChEBI" id="CHEBI:49883"/>
    </ligand>
</feature>
<dbReference type="InterPro" id="IPR003473">
    <property type="entry name" value="NadA"/>
</dbReference>
<feature type="binding site" evidence="10">
    <location>
        <begin position="304"/>
        <end position="306"/>
    </location>
    <ligand>
        <name>iminosuccinate</name>
        <dbReference type="ChEBI" id="CHEBI:77875"/>
    </ligand>
</feature>
<evidence type="ECO:0000256" key="1">
    <source>
        <dbReference type="ARBA" id="ARBA00005065"/>
    </source>
</evidence>
<evidence type="ECO:0000256" key="4">
    <source>
        <dbReference type="ARBA" id="ARBA00022490"/>
    </source>
</evidence>
<comment type="function">
    <text evidence="10">Catalyzes the condensation of iminoaspartate with dihydroxyacetone phosphate to form quinolinate.</text>
</comment>
<dbReference type="STRING" id="471853.Bcav_2776"/>
<feature type="binding site" evidence="10">
    <location>
        <position position="321"/>
    </location>
    <ligand>
        <name>iminosuccinate</name>
        <dbReference type="ChEBI" id="CHEBI:77875"/>
    </ligand>
</feature>
<evidence type="ECO:0000256" key="7">
    <source>
        <dbReference type="ARBA" id="ARBA00022723"/>
    </source>
</evidence>
<evidence type="ECO:0000256" key="5">
    <source>
        <dbReference type="ARBA" id="ARBA00022642"/>
    </source>
</evidence>
<comment type="subcellular location">
    <subcellularLocation>
        <location evidence="10">Cytoplasm</location>
    </subcellularLocation>
</comment>
<feature type="binding site" evidence="10">
    <location>
        <begin position="188"/>
        <end position="190"/>
    </location>
    <ligand>
        <name>iminosuccinate</name>
        <dbReference type="ChEBI" id="CHEBI:77875"/>
    </ligand>
</feature>
<keyword evidence="12" id="KW-1185">Reference proteome</keyword>
<dbReference type="GO" id="GO:0046872">
    <property type="term" value="F:metal ion binding"/>
    <property type="evidence" value="ECO:0007669"/>
    <property type="project" value="UniProtKB-KW"/>
</dbReference>
<keyword evidence="9 10" id="KW-0411">Iron-sulfur</keyword>
<dbReference type="EC" id="2.5.1.72" evidence="2 10"/>
<dbReference type="Gene3D" id="3.40.50.10800">
    <property type="entry name" value="NadA-like"/>
    <property type="match status" value="3"/>
</dbReference>
<feature type="binding site" evidence="10">
    <location>
        <position position="85"/>
    </location>
    <ligand>
        <name>iminosuccinate</name>
        <dbReference type="ChEBI" id="CHEBI:77875"/>
    </ligand>
</feature>
<dbReference type="Proteomes" id="UP000007962">
    <property type="component" value="Chromosome"/>
</dbReference>
<dbReference type="KEGG" id="bcv:Bcav_2776"/>
<evidence type="ECO:0000256" key="10">
    <source>
        <dbReference type="HAMAP-Rule" id="MF_00569"/>
    </source>
</evidence>
<comment type="pathway">
    <text evidence="1 10">Cofactor biosynthesis; NAD(+) biosynthesis; quinolinate from iminoaspartate: step 1/1.</text>
</comment>
<accession>C5BYC1</accession>
<dbReference type="eggNOG" id="COG0379">
    <property type="taxonomic scope" value="Bacteria"/>
</dbReference>
<keyword evidence="3 10" id="KW-0004">4Fe-4S</keyword>
<evidence type="ECO:0000256" key="8">
    <source>
        <dbReference type="ARBA" id="ARBA00023004"/>
    </source>
</evidence>
<dbReference type="GO" id="GO:0008168">
    <property type="term" value="F:methyltransferase activity"/>
    <property type="evidence" value="ECO:0007669"/>
    <property type="project" value="UniProtKB-KW"/>
</dbReference>
<feature type="binding site" evidence="10">
    <location>
        <position position="102"/>
    </location>
    <ligand>
        <name>iminosuccinate</name>
        <dbReference type="ChEBI" id="CHEBI:77875"/>
    </ligand>
</feature>
<dbReference type="HAMAP" id="MF_00569">
    <property type="entry name" value="NadA_type3"/>
    <property type="match status" value="1"/>
</dbReference>
<protein>
    <recommendedName>
        <fullName evidence="2 10">Quinolinate synthase</fullName>
        <ecNumber evidence="2 10">2.5.1.72</ecNumber>
    </recommendedName>
</protein>
<keyword evidence="4 10" id="KW-0963">Cytoplasm</keyword>
<dbReference type="PANTHER" id="PTHR30573:SF0">
    <property type="entry name" value="QUINOLINATE SYNTHASE, CHLOROPLASTIC"/>
    <property type="match status" value="1"/>
</dbReference>
<dbReference type="AlphaFoldDB" id="C5BYC1"/>
<feature type="binding site" evidence="10">
    <location>
        <position position="209"/>
    </location>
    <ligand>
        <name>iminosuccinate</name>
        <dbReference type="ChEBI" id="CHEBI:77875"/>
    </ligand>
</feature>
<dbReference type="SUPFAM" id="SSF142754">
    <property type="entry name" value="NadA-like"/>
    <property type="match status" value="1"/>
</dbReference>
<dbReference type="InterPro" id="IPR023515">
    <property type="entry name" value="Quinolinate_synth_A_type3"/>
</dbReference>
<dbReference type="InterPro" id="IPR036094">
    <property type="entry name" value="NadA_sf"/>
</dbReference>
<keyword evidence="11" id="KW-0489">Methyltransferase</keyword>
<keyword evidence="5 10" id="KW-0662">Pyridine nucleotide biosynthesis</keyword>
<dbReference type="UniPathway" id="UPA00253">
    <property type="reaction ID" value="UER00327"/>
</dbReference>
<dbReference type="NCBIfam" id="NF006884">
    <property type="entry name" value="PRK09375.2-5"/>
    <property type="match status" value="1"/>
</dbReference>
<comment type="cofactor">
    <cofactor evidence="10">
        <name>[4Fe-4S] cluster</name>
        <dbReference type="ChEBI" id="CHEBI:49883"/>
    </cofactor>
    <text evidence="10">Binds 1 [4Fe-4S] cluster per subunit.</text>
</comment>
<keyword evidence="6 10" id="KW-0808">Transferase</keyword>
<dbReference type="NCBIfam" id="TIGR00550">
    <property type="entry name" value="nadA"/>
    <property type="match status" value="1"/>
</dbReference>
<proteinExistence type="inferred from homology"/>
<evidence type="ECO:0000256" key="3">
    <source>
        <dbReference type="ARBA" id="ARBA00022485"/>
    </source>
</evidence>
<dbReference type="EMBL" id="CP001618">
    <property type="protein sequence ID" value="ACQ81021.1"/>
    <property type="molecule type" value="Genomic_DNA"/>
</dbReference>
<comment type="catalytic activity">
    <reaction evidence="10">
        <text>iminosuccinate + dihydroxyacetone phosphate = quinolinate + phosphate + 2 H2O + H(+)</text>
        <dbReference type="Rhea" id="RHEA:25888"/>
        <dbReference type="ChEBI" id="CHEBI:15377"/>
        <dbReference type="ChEBI" id="CHEBI:15378"/>
        <dbReference type="ChEBI" id="CHEBI:29959"/>
        <dbReference type="ChEBI" id="CHEBI:43474"/>
        <dbReference type="ChEBI" id="CHEBI:57642"/>
        <dbReference type="ChEBI" id="CHEBI:77875"/>
        <dbReference type="EC" id="2.5.1.72"/>
    </reaction>
</comment>
<feature type="binding site" evidence="10">
    <location>
        <position position="368"/>
    </location>
    <ligand>
        <name>[4Fe-4S] cluster</name>
        <dbReference type="ChEBI" id="CHEBI:49883"/>
    </ligand>
</feature>
<dbReference type="Pfam" id="PF02445">
    <property type="entry name" value="NadA"/>
    <property type="match status" value="1"/>
</dbReference>
<feature type="binding site" evidence="10">
    <location>
        <position position="149"/>
    </location>
    <ligand>
        <name>[4Fe-4S] cluster</name>
        <dbReference type="ChEBI" id="CHEBI:49883"/>
    </ligand>
</feature>
<gene>
    <name evidence="10" type="primary">nadA</name>
    <name evidence="11" type="ordered locus">Bcav_2776</name>
</gene>
<dbReference type="PANTHER" id="PTHR30573">
    <property type="entry name" value="QUINOLINATE SYNTHETASE A"/>
    <property type="match status" value="1"/>
</dbReference>
<dbReference type="GO" id="GO:0032259">
    <property type="term" value="P:methylation"/>
    <property type="evidence" value="ECO:0007669"/>
    <property type="project" value="UniProtKB-KW"/>
</dbReference>
<comment type="similarity">
    <text evidence="10">Belongs to the quinolinate synthase family. Type 3 subfamily.</text>
</comment>
<name>C5BYC1_BEUC1</name>
<dbReference type="GO" id="GO:0005829">
    <property type="term" value="C:cytosol"/>
    <property type="evidence" value="ECO:0007669"/>
    <property type="project" value="TreeGrafter"/>
</dbReference>
<dbReference type="NCBIfam" id="NF006883">
    <property type="entry name" value="PRK09375.2-4"/>
    <property type="match status" value="1"/>
</dbReference>
<keyword evidence="8 10" id="KW-0408">Iron</keyword>
<dbReference type="GO" id="GO:0051539">
    <property type="term" value="F:4 iron, 4 sulfur cluster binding"/>
    <property type="evidence" value="ECO:0007669"/>
    <property type="project" value="UniProtKB-KW"/>
</dbReference>
<dbReference type="GO" id="GO:0008987">
    <property type="term" value="F:quinolinate synthetase A activity"/>
    <property type="evidence" value="ECO:0007669"/>
    <property type="project" value="UniProtKB-UniRule"/>
</dbReference>
<evidence type="ECO:0000313" key="12">
    <source>
        <dbReference type="Proteomes" id="UP000007962"/>
    </source>
</evidence>
<evidence type="ECO:0000256" key="2">
    <source>
        <dbReference type="ARBA" id="ARBA00012669"/>
    </source>
</evidence>
<dbReference type="OrthoDB" id="9801204at2"/>
<sequence length="425" mass="46436">MTSVNDLVVARPAETCDTDLAEGPWVFDTVPGYGPGSSELDVIPEPVIRPGQLPPAYQRMDEAELHARIAAAKETLGERLVILGHFYQRDEVVRYADFVGDSFQLANAALTRPDAETIVFCGVHFMAETADILAREEQRVILPNLAAGCSMADMADEASVEACWEQLVARFGTEPDADGRVPVIPVTYMNSSAALKAFCGRNGGIVCTSSNARTVLEWAFERGQRVLFFPDQHLGRNTAKAMGVPLEEMPMWNPRKELGGNSPEQLDDARVILWHGFCSVHKRFTTAQIDAAREEHPGVRVIVHPECPMPVVDAADETGSTDYIRRAVAEAAPGSVLAIGTEINLVNRLAAEHPDKTVFCLDPVICPCSTMYRIHPGYLAWVLDGLVEGEVRNEITVDEHVARDARVALERMLAALPQPLTGARA</sequence>
<dbReference type="GO" id="GO:0034628">
    <property type="term" value="P:'de novo' NAD+ biosynthetic process from L-aspartate"/>
    <property type="evidence" value="ECO:0007669"/>
    <property type="project" value="TreeGrafter"/>
</dbReference>
<keyword evidence="7 10" id="KW-0479">Metal-binding</keyword>
<dbReference type="RefSeq" id="WP_015883261.1">
    <property type="nucleotide sequence ID" value="NC_012669.1"/>
</dbReference>
<reference evidence="11 12" key="1">
    <citation type="journal article" date="2009" name="Stand. Genomic Sci.">
        <title>Complete genome sequence of Beutenbergia cavernae type strain (HKI 0122).</title>
        <authorList>
            <person name="Land M."/>
            <person name="Pukall R."/>
            <person name="Abt B."/>
            <person name="Goker M."/>
            <person name="Rohde M."/>
            <person name="Glavina Del Rio T."/>
            <person name="Tice H."/>
            <person name="Copeland A."/>
            <person name="Cheng J.F."/>
            <person name="Lucas S."/>
            <person name="Chen F."/>
            <person name="Nolan M."/>
            <person name="Bruce D."/>
            <person name="Goodwin L."/>
            <person name="Pitluck S."/>
            <person name="Ivanova N."/>
            <person name="Mavromatis K."/>
            <person name="Ovchinnikova G."/>
            <person name="Pati A."/>
            <person name="Chen A."/>
            <person name="Palaniappan K."/>
            <person name="Hauser L."/>
            <person name="Chang Y.J."/>
            <person name="Jefferies C.C."/>
            <person name="Saunders E."/>
            <person name="Brettin T."/>
            <person name="Detter J.C."/>
            <person name="Han C."/>
            <person name="Chain P."/>
            <person name="Bristow J."/>
            <person name="Eisen J.A."/>
            <person name="Markowitz V."/>
            <person name="Hugenholtz P."/>
            <person name="Kyrpides N.C."/>
            <person name="Klenk H.P."/>
            <person name="Lapidus A."/>
        </authorList>
    </citation>
    <scope>NUCLEOTIDE SEQUENCE [LARGE SCALE GENOMIC DNA]</scope>
    <source>
        <strain evidence="12">ATCC BAA-8 / DSM 12333 / NBRC 16432</strain>
    </source>
</reference>
<evidence type="ECO:0000313" key="11">
    <source>
        <dbReference type="EMBL" id="ACQ81021.1"/>
    </source>
</evidence>
<dbReference type="HOGENOM" id="CLU_047382_2_0_11"/>